<dbReference type="RefSeq" id="WP_101252755.1">
    <property type="nucleotide sequence ID" value="NZ_PIUM01000032.1"/>
</dbReference>
<dbReference type="InterPro" id="IPR006311">
    <property type="entry name" value="TAT_signal"/>
</dbReference>
<sequence>MSSPISPPCAVERRRFLRQTAECAAGAAVTLLLAIRPARATPEEMRAAIRQTIGPAAPHDGRVLLDLPPLVENGNAVPLTVTVDSPMTGQDHVVAIHLFNEKNPQPYVASFHLGPRAGRAQVSTRIKLADSQQVIAIAQMSDGSFWQGGAKVIVTIAACVEDVN</sequence>
<dbReference type="Proteomes" id="UP000233293">
    <property type="component" value="Unassembled WGS sequence"/>
</dbReference>
<dbReference type="Pfam" id="PF13501">
    <property type="entry name" value="SoxY"/>
    <property type="match status" value="1"/>
</dbReference>
<evidence type="ECO:0000313" key="2">
    <source>
        <dbReference type="EMBL" id="PKU22431.1"/>
    </source>
</evidence>
<dbReference type="Gene3D" id="2.60.40.2470">
    <property type="entry name" value="SoxY domain"/>
    <property type="match status" value="1"/>
</dbReference>
<gene>
    <name evidence="2" type="ORF">CWS72_21765</name>
</gene>
<dbReference type="InterPro" id="IPR016568">
    <property type="entry name" value="Sulphur_oxidation_SoxY"/>
</dbReference>
<dbReference type="OrthoDB" id="9804570at2"/>
<comment type="caution">
    <text evidence="2">The sequence shown here is derived from an EMBL/GenBank/DDBJ whole genome shotgun (WGS) entry which is preliminary data.</text>
</comment>
<evidence type="ECO:0000313" key="3">
    <source>
        <dbReference type="Proteomes" id="UP000233293"/>
    </source>
</evidence>
<keyword evidence="3" id="KW-1185">Reference proteome</keyword>
<dbReference type="AlphaFoldDB" id="A0A2N3PPV4"/>
<protein>
    <submittedName>
        <fullName evidence="2">SoxY-related AACIE arm protein</fullName>
    </submittedName>
</protein>
<dbReference type="NCBIfam" id="TIGR04487">
    <property type="entry name" value="SoxY_para_1"/>
    <property type="match status" value="1"/>
</dbReference>
<dbReference type="InterPro" id="IPR032711">
    <property type="entry name" value="SoxY"/>
</dbReference>
<evidence type="ECO:0000259" key="1">
    <source>
        <dbReference type="Pfam" id="PF13501"/>
    </source>
</evidence>
<accession>A0A2N3PPV4</accession>
<feature type="domain" description="Ig-like SoxY" evidence="1">
    <location>
        <begin position="57"/>
        <end position="159"/>
    </location>
</feature>
<reference evidence="3" key="1">
    <citation type="submission" date="2017-12" db="EMBL/GenBank/DDBJ databases">
        <title>Draft genome sequence of Telmatospirillum siberiense 26-4b1T, an acidotolerant peatland alphaproteobacterium potentially involved in sulfur cycling.</title>
        <authorList>
            <person name="Hausmann B."/>
            <person name="Pjevac P."/>
            <person name="Schreck K."/>
            <person name="Herbold C.W."/>
            <person name="Daims H."/>
            <person name="Wagner M."/>
            <person name="Pester M."/>
            <person name="Loy A."/>
        </authorList>
    </citation>
    <scope>NUCLEOTIDE SEQUENCE [LARGE SCALE GENOMIC DNA]</scope>
    <source>
        <strain evidence="3">26-4b1</strain>
    </source>
</reference>
<dbReference type="NCBIfam" id="TIGR01409">
    <property type="entry name" value="TAT_signal_seq"/>
    <property type="match status" value="1"/>
</dbReference>
<proteinExistence type="predicted"/>
<dbReference type="InterPro" id="IPR030997">
    <property type="entry name" value="SoxY_para_1"/>
</dbReference>
<name>A0A2N3PPV4_9PROT</name>
<dbReference type="InterPro" id="IPR019546">
    <property type="entry name" value="TAT_signal_bac_arc"/>
</dbReference>
<organism evidence="2 3">
    <name type="scientific">Telmatospirillum siberiense</name>
    <dbReference type="NCBI Taxonomy" id="382514"/>
    <lineage>
        <taxon>Bacteria</taxon>
        <taxon>Pseudomonadati</taxon>
        <taxon>Pseudomonadota</taxon>
        <taxon>Alphaproteobacteria</taxon>
        <taxon>Rhodospirillales</taxon>
        <taxon>Rhodospirillaceae</taxon>
        <taxon>Telmatospirillum</taxon>
    </lineage>
</organism>
<dbReference type="EMBL" id="PIUM01000032">
    <property type="protein sequence ID" value="PKU22431.1"/>
    <property type="molecule type" value="Genomic_DNA"/>
</dbReference>
<dbReference type="PROSITE" id="PS51318">
    <property type="entry name" value="TAT"/>
    <property type="match status" value="1"/>
</dbReference>
<dbReference type="InterPro" id="IPR038162">
    <property type="entry name" value="SoxY_sf"/>
</dbReference>
<dbReference type="PIRSF" id="PIRSF010312">
    <property type="entry name" value="Sulphur_oxidation_SoxY"/>
    <property type="match status" value="1"/>
</dbReference>